<feature type="chain" id="PRO_5005818444" description="Lipocalin-like domain-containing protein" evidence="1">
    <location>
        <begin position="19"/>
        <end position="130"/>
    </location>
</feature>
<evidence type="ECO:0008006" key="4">
    <source>
        <dbReference type="Google" id="ProtNLM"/>
    </source>
</evidence>
<dbReference type="PATRIC" id="fig|1202724.3.peg.2026"/>
<evidence type="ECO:0000256" key="1">
    <source>
        <dbReference type="SAM" id="SignalP"/>
    </source>
</evidence>
<proteinExistence type="predicted"/>
<keyword evidence="1" id="KW-0732">Signal</keyword>
<gene>
    <name evidence="2" type="ORF">AM493_09765</name>
</gene>
<dbReference type="STRING" id="1202724.AM493_09765"/>
<dbReference type="OrthoDB" id="1377230at2"/>
<evidence type="ECO:0000313" key="2">
    <source>
        <dbReference type="EMBL" id="KOS06288.1"/>
    </source>
</evidence>
<organism evidence="2 3">
    <name type="scientific">Flavobacterium akiainvivens</name>
    <dbReference type="NCBI Taxonomy" id="1202724"/>
    <lineage>
        <taxon>Bacteria</taxon>
        <taxon>Pseudomonadati</taxon>
        <taxon>Bacteroidota</taxon>
        <taxon>Flavobacteriia</taxon>
        <taxon>Flavobacteriales</taxon>
        <taxon>Flavobacteriaceae</taxon>
        <taxon>Flavobacterium</taxon>
    </lineage>
</organism>
<name>A0A0M8MIJ5_9FLAO</name>
<dbReference type="Proteomes" id="UP000037755">
    <property type="component" value="Unassembled WGS sequence"/>
</dbReference>
<dbReference type="AlphaFoldDB" id="A0A0M8MIJ5"/>
<evidence type="ECO:0000313" key="3">
    <source>
        <dbReference type="Proteomes" id="UP000037755"/>
    </source>
</evidence>
<dbReference type="EMBL" id="LIYD01000005">
    <property type="protein sequence ID" value="KOS06288.1"/>
    <property type="molecule type" value="Genomic_DNA"/>
</dbReference>
<accession>A0A0M8MIJ5</accession>
<comment type="caution">
    <text evidence="2">The sequence shown here is derived from an EMBL/GenBank/DDBJ whole genome shotgun (WGS) entry which is preliminary data.</text>
</comment>
<feature type="signal peptide" evidence="1">
    <location>
        <begin position="1"/>
        <end position="18"/>
    </location>
</feature>
<keyword evidence="3" id="KW-1185">Reference proteome</keyword>
<dbReference type="RefSeq" id="WP_054407785.1">
    <property type="nucleotide sequence ID" value="NZ_FOYA01000001.1"/>
</dbReference>
<protein>
    <recommendedName>
        <fullName evidence="4">Lipocalin-like domain-containing protein</fullName>
    </recommendedName>
</protein>
<reference evidence="2 3" key="1">
    <citation type="submission" date="2015-08" db="EMBL/GenBank/DDBJ databases">
        <title>Whole genome sequence of Flavobacterium akiainvivens IK-1T, from decaying Wikstroemia oahuensis, an endemic Hawaiian shrub.</title>
        <authorList>
            <person name="Wan X."/>
            <person name="Hou S."/>
            <person name="Saito J."/>
            <person name="Donachie S."/>
        </authorList>
    </citation>
    <scope>NUCLEOTIDE SEQUENCE [LARGE SCALE GENOMIC DNA]</scope>
    <source>
        <strain evidence="2 3">IK-1</strain>
    </source>
</reference>
<sequence length="130" mass="14586">MKNLLIVFIALCSHTVFAQDAQVEVTKENLSKKWVFKDVINPDKSEAALAEMRDMLGALSLHFKKDGTYIMELLGNRKGTWQLNQDNKTITTKQDGKSASSSWTVHSLTKNELVASRDEASQKIIFAAQQ</sequence>